<dbReference type="PRINTS" id="PR00411">
    <property type="entry name" value="PNDRDTASEI"/>
</dbReference>
<dbReference type="InterPro" id="IPR014006">
    <property type="entry name" value="Succ_Dhase_FrdA_Gneg"/>
</dbReference>
<keyword evidence="10" id="KW-0274">FAD</keyword>
<evidence type="ECO:0000256" key="15">
    <source>
        <dbReference type="ARBA" id="ARBA00034412"/>
    </source>
</evidence>
<keyword evidence="9" id="KW-0547">Nucleotide-binding</keyword>
<evidence type="ECO:0000256" key="1">
    <source>
        <dbReference type="ARBA" id="ARBA00001974"/>
    </source>
</evidence>
<dbReference type="InterPro" id="IPR003953">
    <property type="entry name" value="FAD-dep_OxRdtase_2_FAD-bd"/>
</dbReference>
<organism evidence="19">
    <name type="scientific">Geoglobus ahangari</name>
    <dbReference type="NCBI Taxonomy" id="113653"/>
    <lineage>
        <taxon>Archaea</taxon>
        <taxon>Methanobacteriati</taxon>
        <taxon>Methanobacteriota</taxon>
        <taxon>Archaeoglobi</taxon>
        <taxon>Archaeoglobales</taxon>
        <taxon>Archaeoglobaceae</taxon>
        <taxon>Geoglobus</taxon>
    </lineage>
</organism>
<keyword evidence="8" id="KW-0285">Flavoprotein</keyword>
<feature type="domain" description="Fumarate reductase/succinate dehydrogenase flavoprotein-like C-terminal" evidence="18">
    <location>
        <begin position="445"/>
        <end position="569"/>
    </location>
</feature>
<dbReference type="Gene3D" id="1.20.58.100">
    <property type="entry name" value="Fumarate reductase/succinate dehydrogenase flavoprotein-like, C-terminal domain"/>
    <property type="match status" value="1"/>
</dbReference>
<dbReference type="Gene3D" id="3.90.700.10">
    <property type="entry name" value="Succinate dehydrogenase/fumarate reductase flavoprotein, catalytic domain"/>
    <property type="match status" value="1"/>
</dbReference>
<keyword evidence="11" id="KW-0249">Electron transport</keyword>
<evidence type="ECO:0000256" key="9">
    <source>
        <dbReference type="ARBA" id="ARBA00022741"/>
    </source>
</evidence>
<evidence type="ECO:0000256" key="11">
    <source>
        <dbReference type="ARBA" id="ARBA00022982"/>
    </source>
</evidence>
<dbReference type="GO" id="GO:0022900">
    <property type="term" value="P:electron transport chain"/>
    <property type="evidence" value="ECO:0007669"/>
    <property type="project" value="InterPro"/>
</dbReference>
<dbReference type="Pfam" id="PF00890">
    <property type="entry name" value="FAD_binding_2"/>
    <property type="match status" value="1"/>
</dbReference>
<evidence type="ECO:0000256" key="16">
    <source>
        <dbReference type="PIRSR" id="PIRSR000171-1"/>
    </source>
</evidence>
<accession>A0A7C4WDW5</accession>
<dbReference type="GO" id="GO:0005886">
    <property type="term" value="C:plasma membrane"/>
    <property type="evidence" value="ECO:0007669"/>
    <property type="project" value="UniProtKB-SubCell"/>
</dbReference>
<evidence type="ECO:0000256" key="14">
    <source>
        <dbReference type="ARBA" id="ARBA00030461"/>
    </source>
</evidence>
<dbReference type="FunFam" id="3.90.700.10:FF:000003">
    <property type="entry name" value="Fumarate reductase flavoprotein subunit"/>
    <property type="match status" value="1"/>
</dbReference>
<evidence type="ECO:0000256" key="12">
    <source>
        <dbReference type="ARBA" id="ARBA00023002"/>
    </source>
</evidence>
<dbReference type="Pfam" id="PF02910">
    <property type="entry name" value="Succ_DH_flav_C"/>
    <property type="match status" value="1"/>
</dbReference>
<evidence type="ECO:0000256" key="6">
    <source>
        <dbReference type="ARBA" id="ARBA00022448"/>
    </source>
</evidence>
<dbReference type="InterPro" id="IPR036188">
    <property type="entry name" value="FAD/NAD-bd_sf"/>
</dbReference>
<keyword evidence="6" id="KW-0813">Transport</keyword>
<comment type="caution">
    <text evidence="19">The sequence shown here is derived from an EMBL/GenBank/DDBJ whole genome shotgun (WGS) entry which is preliminary data.</text>
</comment>
<protein>
    <recommendedName>
        <fullName evidence="5">Fumarate reductase flavoprotein subunit</fullName>
        <ecNumber evidence="4">1.3.5.1</ecNumber>
    </recommendedName>
    <alternativeName>
        <fullName evidence="14">Quinol-fumarate reductase flavoprotein subunit</fullName>
    </alternativeName>
</protein>
<feature type="active site" description="Proton acceptor" evidence="16">
    <location>
        <position position="279"/>
    </location>
</feature>
<evidence type="ECO:0000256" key="8">
    <source>
        <dbReference type="ARBA" id="ARBA00022630"/>
    </source>
</evidence>
<name>A0A7C4WDW5_9EURY</name>
<evidence type="ECO:0000256" key="3">
    <source>
        <dbReference type="ARBA" id="ARBA00008040"/>
    </source>
</evidence>
<evidence type="ECO:0000256" key="13">
    <source>
        <dbReference type="ARBA" id="ARBA00023136"/>
    </source>
</evidence>
<dbReference type="FunFam" id="4.10.80.40:FF:000003">
    <property type="entry name" value="Fumarate reductase flavoprotein subunit"/>
    <property type="match status" value="1"/>
</dbReference>
<proteinExistence type="inferred from homology"/>
<dbReference type="InterPro" id="IPR037099">
    <property type="entry name" value="Fum_R/Succ_DH_flav-like_C_sf"/>
</dbReference>
<dbReference type="SUPFAM" id="SSF51905">
    <property type="entry name" value="FAD/NAD(P)-binding domain"/>
    <property type="match status" value="1"/>
</dbReference>
<evidence type="ECO:0000259" key="17">
    <source>
        <dbReference type="Pfam" id="PF00890"/>
    </source>
</evidence>
<keyword evidence="13" id="KW-0472">Membrane</keyword>
<keyword evidence="12" id="KW-0560">Oxidoreductase</keyword>
<keyword evidence="7" id="KW-1003">Cell membrane</keyword>
<dbReference type="SUPFAM" id="SSF46977">
    <property type="entry name" value="Succinate dehydrogenase/fumarate reductase flavoprotein C-terminal domain"/>
    <property type="match status" value="1"/>
</dbReference>
<dbReference type="InterPro" id="IPR015939">
    <property type="entry name" value="Fum_Rdtase/Succ_DH_flav-like_C"/>
</dbReference>
<gene>
    <name evidence="19" type="ORF">ENT89_05250</name>
</gene>
<dbReference type="FunFam" id="1.20.58.100:FF:000001">
    <property type="entry name" value="Succinate dehydrogenase flavoprotein subunit (SdhA)"/>
    <property type="match status" value="1"/>
</dbReference>
<evidence type="ECO:0000313" key="19">
    <source>
        <dbReference type="EMBL" id="HGU59563.1"/>
    </source>
</evidence>
<dbReference type="PANTHER" id="PTHR11632">
    <property type="entry name" value="SUCCINATE DEHYDROGENASE 2 FLAVOPROTEIN SUBUNIT"/>
    <property type="match status" value="1"/>
</dbReference>
<dbReference type="PRINTS" id="PR00368">
    <property type="entry name" value="FADPNR"/>
</dbReference>
<evidence type="ECO:0000256" key="5">
    <source>
        <dbReference type="ARBA" id="ARBA00014044"/>
    </source>
</evidence>
<sequence>MEKVKHDVVIVGAGLAGLRAAIAAAEKSRKISIALIAKTYPIRCHSTCAEGGTAAVLRPEEGDSFDLHAWDTVKGADFLADQDAVEFFVREMPKEILLLDNWGCPWSRREDGKIAQRAFGGHSFNRTVFAADRTGFHEVHTLYERSLIYPNIVRYDEHFVTNLFIENGRIKGVSAIRLKTGDLIIFEAKAVIFATGGAGRLYGFTTYSHQVTADGLAIAYRAGVPLKDMEFIQFHPTGLVPSGILMSEACRGEGGYLRNKYGERFMEKYAPQKMELAPRDVVARAMWQEILEGRGIESEHGPYIALDLTHLGEEKIEERLPLIREAAKKFVGVDPVEELIPVRPVAHYTMGGIHTNVKCETPVKGFYAAGECACVSVHGANRLGSNSTAECLVFGRVAGEQAAEFALKTDFKEIKKERKTEAEEKRIFDEFLGRSGDENPYDIKRELNKVMEKHFWIFRTGDEMKEGIKKIKQLKERYKNIEIVDKRRGFNTDLLQSMEIGFMLDVAEVVAIGAYTRTESRGAHYRLDYPNRDDKNWLKHTLAYYTPEGPKLDYIPVTITRWEPVERKY</sequence>
<evidence type="ECO:0000256" key="10">
    <source>
        <dbReference type="ARBA" id="ARBA00022827"/>
    </source>
</evidence>
<dbReference type="SUPFAM" id="SSF56425">
    <property type="entry name" value="Succinate dehydrogenase/fumarate reductase flavoprotein, catalytic domain"/>
    <property type="match status" value="1"/>
</dbReference>
<comment type="similarity">
    <text evidence="3">Belongs to the FAD-dependent oxidoreductase 2 family. FRD/SDH subfamily.</text>
</comment>
<dbReference type="NCBIfam" id="NF004724">
    <property type="entry name" value="PRK06069.1"/>
    <property type="match status" value="1"/>
</dbReference>
<comment type="subcellular location">
    <subcellularLocation>
        <location evidence="2">Cell membrane</location>
        <topology evidence="2">Peripheral membrane protein</topology>
        <orientation evidence="2">Cytoplasmic side</orientation>
    </subcellularLocation>
</comment>
<dbReference type="Gene3D" id="3.50.50.60">
    <property type="entry name" value="FAD/NAD(P)-binding domain"/>
    <property type="match status" value="1"/>
</dbReference>
<dbReference type="PANTHER" id="PTHR11632:SF51">
    <property type="entry name" value="SUCCINATE DEHYDROGENASE [UBIQUINONE] FLAVOPROTEIN SUBUNIT, MITOCHONDRIAL"/>
    <property type="match status" value="1"/>
</dbReference>
<evidence type="ECO:0000256" key="7">
    <source>
        <dbReference type="ARBA" id="ARBA00022475"/>
    </source>
</evidence>
<evidence type="ECO:0000259" key="18">
    <source>
        <dbReference type="Pfam" id="PF02910"/>
    </source>
</evidence>
<dbReference type="EMBL" id="DTAK01000038">
    <property type="protein sequence ID" value="HGU59563.1"/>
    <property type="molecule type" value="Genomic_DNA"/>
</dbReference>
<dbReference type="GO" id="GO:0050660">
    <property type="term" value="F:flavin adenine dinucleotide binding"/>
    <property type="evidence" value="ECO:0007669"/>
    <property type="project" value="InterPro"/>
</dbReference>
<dbReference type="EC" id="1.3.5.1" evidence="4"/>
<dbReference type="InterPro" id="IPR027477">
    <property type="entry name" value="Succ_DH/fumarate_Rdtase_cat_sf"/>
</dbReference>
<dbReference type="NCBIfam" id="TIGR01812">
    <property type="entry name" value="sdhA_frdA_Gneg"/>
    <property type="match status" value="1"/>
</dbReference>
<comment type="cofactor">
    <cofactor evidence="1">
        <name>FAD</name>
        <dbReference type="ChEBI" id="CHEBI:57692"/>
    </cofactor>
</comment>
<dbReference type="Gene3D" id="4.10.80.40">
    <property type="entry name" value="succinate dehydrogenase protein domain"/>
    <property type="match status" value="1"/>
</dbReference>
<reference evidence="19" key="1">
    <citation type="journal article" date="2020" name="mSystems">
        <title>Genome- and Community-Level Interaction Insights into Carbon Utilization and Element Cycling Functions of Hydrothermarchaeota in Hydrothermal Sediment.</title>
        <authorList>
            <person name="Zhou Z."/>
            <person name="Liu Y."/>
            <person name="Xu W."/>
            <person name="Pan J."/>
            <person name="Luo Z.H."/>
            <person name="Li M."/>
        </authorList>
    </citation>
    <scope>NUCLEOTIDE SEQUENCE [LARGE SCALE GENOMIC DNA]</scope>
    <source>
        <strain evidence="19">SpSt-62</strain>
    </source>
</reference>
<dbReference type="AlphaFoldDB" id="A0A7C4WDW5"/>
<comment type="catalytic activity">
    <reaction evidence="15">
        <text>a menaquinone + succinate = a menaquinol + fumarate</text>
        <dbReference type="Rhea" id="RHEA:27834"/>
        <dbReference type="Rhea" id="RHEA-COMP:9537"/>
        <dbReference type="Rhea" id="RHEA-COMP:9539"/>
        <dbReference type="ChEBI" id="CHEBI:16374"/>
        <dbReference type="ChEBI" id="CHEBI:18151"/>
        <dbReference type="ChEBI" id="CHEBI:29806"/>
        <dbReference type="ChEBI" id="CHEBI:30031"/>
        <dbReference type="EC" id="1.3.5.1"/>
    </reaction>
</comment>
<dbReference type="InterPro" id="IPR030664">
    <property type="entry name" value="SdhA/FrdA/AprA"/>
</dbReference>
<dbReference type="PIRSF" id="PIRSF000171">
    <property type="entry name" value="SDHA_APRA_LASPO"/>
    <property type="match status" value="1"/>
</dbReference>
<evidence type="ECO:0000256" key="4">
    <source>
        <dbReference type="ARBA" id="ARBA00012792"/>
    </source>
</evidence>
<dbReference type="GO" id="GO:0008177">
    <property type="term" value="F:succinate dehydrogenase (quinone) activity"/>
    <property type="evidence" value="ECO:0007669"/>
    <property type="project" value="UniProtKB-EC"/>
</dbReference>
<feature type="domain" description="FAD-dependent oxidoreductase 2 FAD-binding" evidence="17">
    <location>
        <begin position="7"/>
        <end position="387"/>
    </location>
</feature>
<evidence type="ECO:0000256" key="2">
    <source>
        <dbReference type="ARBA" id="ARBA00004413"/>
    </source>
</evidence>